<gene>
    <name evidence="9" type="ORF">CJ305_17700</name>
</gene>
<dbReference type="AlphaFoldDB" id="A0A2G1VMA5"/>
<dbReference type="InterPro" id="IPR016828">
    <property type="entry name" value="Alpha-L-arabinofuranosidase"/>
</dbReference>
<dbReference type="RefSeq" id="WP_099647636.1">
    <property type="nucleotide sequence ID" value="NZ_KZ319305.1"/>
</dbReference>
<keyword evidence="3 7" id="KW-0378">Hydrolase</keyword>
<comment type="similarity">
    <text evidence="1 7">Belongs to the glycosyl hydrolase 43 family.</text>
</comment>
<dbReference type="Proteomes" id="UP000229433">
    <property type="component" value="Unassembled WGS sequence"/>
</dbReference>
<dbReference type="InterPro" id="IPR006710">
    <property type="entry name" value="Glyco_hydro_43"/>
</dbReference>
<dbReference type="Gene3D" id="2.115.10.20">
    <property type="entry name" value="Glycosyl hydrolase domain, family 43"/>
    <property type="match status" value="1"/>
</dbReference>
<dbReference type="GO" id="GO:0004553">
    <property type="term" value="F:hydrolase activity, hydrolyzing O-glycosyl compounds"/>
    <property type="evidence" value="ECO:0007669"/>
    <property type="project" value="InterPro"/>
</dbReference>
<evidence type="ECO:0000256" key="4">
    <source>
        <dbReference type="ARBA" id="ARBA00023295"/>
    </source>
</evidence>
<reference evidence="9 10" key="1">
    <citation type="submission" date="2017-08" db="EMBL/GenBank/DDBJ databases">
        <title>The whole genome shortgun sequences of strain Leeuwenhoekiella nanhaiensis G18 from the South China Sea.</title>
        <authorList>
            <person name="Liu Q."/>
        </authorList>
    </citation>
    <scope>NUCLEOTIDE SEQUENCE [LARGE SCALE GENOMIC DNA]</scope>
    <source>
        <strain evidence="9 10">G18</strain>
    </source>
</reference>
<dbReference type="InterPro" id="IPR023296">
    <property type="entry name" value="Glyco_hydro_beta-prop_sf"/>
</dbReference>
<comment type="caution">
    <text evidence="9">The sequence shown here is derived from an EMBL/GenBank/DDBJ whole genome shotgun (WGS) entry which is preliminary data.</text>
</comment>
<evidence type="ECO:0000256" key="2">
    <source>
        <dbReference type="ARBA" id="ARBA00022729"/>
    </source>
</evidence>
<dbReference type="CDD" id="cd18817">
    <property type="entry name" value="GH43f_LbAraf43-like"/>
    <property type="match status" value="1"/>
</dbReference>
<evidence type="ECO:0000256" key="6">
    <source>
        <dbReference type="PIRSR" id="PIRSR606710-2"/>
    </source>
</evidence>
<dbReference type="PANTHER" id="PTHR43817">
    <property type="entry name" value="GLYCOSYL HYDROLASE"/>
    <property type="match status" value="1"/>
</dbReference>
<evidence type="ECO:0000256" key="1">
    <source>
        <dbReference type="ARBA" id="ARBA00009865"/>
    </source>
</evidence>
<organism evidence="9 10">
    <name type="scientific">Leeuwenhoekiella nanhaiensis</name>
    <dbReference type="NCBI Taxonomy" id="1655491"/>
    <lineage>
        <taxon>Bacteria</taxon>
        <taxon>Pseudomonadati</taxon>
        <taxon>Bacteroidota</taxon>
        <taxon>Flavobacteriia</taxon>
        <taxon>Flavobacteriales</taxon>
        <taxon>Flavobacteriaceae</taxon>
        <taxon>Leeuwenhoekiella</taxon>
    </lineage>
</organism>
<dbReference type="EMBL" id="NQXA01000025">
    <property type="protein sequence ID" value="PHQ27902.1"/>
    <property type="molecule type" value="Genomic_DNA"/>
</dbReference>
<feature type="chain" id="PRO_5013820765" evidence="8">
    <location>
        <begin position="28"/>
        <end position="352"/>
    </location>
</feature>
<feature type="active site" description="Proton acceptor" evidence="5">
    <location>
        <position position="56"/>
    </location>
</feature>
<accession>A0A2G1VMA5</accession>
<name>A0A2G1VMA5_9FLAO</name>
<evidence type="ECO:0000313" key="9">
    <source>
        <dbReference type="EMBL" id="PHQ27902.1"/>
    </source>
</evidence>
<dbReference type="PANTHER" id="PTHR43817:SF1">
    <property type="entry name" value="HYDROLASE, FAMILY 43, PUTATIVE (AFU_ORTHOLOGUE AFUA_3G01660)-RELATED"/>
    <property type="match status" value="1"/>
</dbReference>
<dbReference type="SUPFAM" id="SSF75005">
    <property type="entry name" value="Arabinanase/levansucrase/invertase"/>
    <property type="match status" value="1"/>
</dbReference>
<protein>
    <submittedName>
        <fullName evidence="9">Alpha-N-arabinofuranosidase</fullName>
    </submittedName>
</protein>
<keyword evidence="10" id="KW-1185">Reference proteome</keyword>
<dbReference type="OrthoDB" id="177947at2"/>
<evidence type="ECO:0000256" key="3">
    <source>
        <dbReference type="ARBA" id="ARBA00022801"/>
    </source>
</evidence>
<feature type="active site" description="Proton donor" evidence="5">
    <location>
        <position position="231"/>
    </location>
</feature>
<evidence type="ECO:0000256" key="5">
    <source>
        <dbReference type="PIRSR" id="PIRSR606710-1"/>
    </source>
</evidence>
<keyword evidence="4 7" id="KW-0326">Glycosidase</keyword>
<proteinExistence type="inferred from homology"/>
<evidence type="ECO:0000256" key="7">
    <source>
        <dbReference type="RuleBase" id="RU361187"/>
    </source>
</evidence>
<dbReference type="PIRSF" id="PIRSF025414">
    <property type="entry name" value="Alpha-L-arabinofuranosidase"/>
    <property type="match status" value="1"/>
</dbReference>
<dbReference type="Pfam" id="PF04616">
    <property type="entry name" value="Glyco_hydro_43"/>
    <property type="match status" value="1"/>
</dbReference>
<dbReference type="GO" id="GO:0005975">
    <property type="term" value="P:carbohydrate metabolic process"/>
    <property type="evidence" value="ECO:0007669"/>
    <property type="project" value="InterPro"/>
</dbReference>
<sequence>MHNFISFYRKAFLFTAGLIAFTSCSTAQTTGVASANTVDNCAELPYINPIVPQRADPWVYKDSDGTYYFIATAPEYDRIEIRKSNTINGLGTAETKVIWTKHETGKMGAHIWAPELHKVAGKWYVYFAAGEVEDVWKIRMFALSTDAADPTEGTWKEEGQITTEEDSFSLDATTFEHNGKRYLCWAQAKSPYEGTSLVLAEMDSPTSITGKELIITYPKYDWELIGYKVNEGPAVIKHGDKLFLTYSASATDSNYAVGLLWADMDSDLMNPESWNKSETPIFSTNAEVRRFGPGHNSFTKSEDGKRDVMIYHARVYEQVRGNSLYDFNRHTRARIIEWDENGFPNFRQAEQD</sequence>
<keyword evidence="2 8" id="KW-0732">Signal</keyword>
<feature type="site" description="Important for catalytic activity, responsible for pKa modulation of the active site Glu and correct orientation of both the proton donor and substrate" evidence="6">
    <location>
        <position position="171"/>
    </location>
</feature>
<feature type="signal peptide" evidence="8">
    <location>
        <begin position="1"/>
        <end position="27"/>
    </location>
</feature>
<evidence type="ECO:0000313" key="10">
    <source>
        <dbReference type="Proteomes" id="UP000229433"/>
    </source>
</evidence>
<evidence type="ECO:0000256" key="8">
    <source>
        <dbReference type="SAM" id="SignalP"/>
    </source>
</evidence>